<organism evidence="10 11">
    <name type="scientific">Candidatus Uhrbacteria bacterium RIFCSPLOWO2_02_FULL_49_11</name>
    <dbReference type="NCBI Taxonomy" id="1802409"/>
    <lineage>
        <taxon>Bacteria</taxon>
        <taxon>Candidatus Uhriibacteriota</taxon>
    </lineage>
</organism>
<comment type="caution">
    <text evidence="10">The sequence shown here is derived from an EMBL/GenBank/DDBJ whole genome shotgun (WGS) entry which is preliminary data.</text>
</comment>
<evidence type="ECO:0000256" key="2">
    <source>
        <dbReference type="ARBA" id="ARBA00022555"/>
    </source>
</evidence>
<evidence type="ECO:0000313" key="10">
    <source>
        <dbReference type="EMBL" id="OGL88456.1"/>
    </source>
</evidence>
<dbReference type="InterPro" id="IPR018171">
    <property type="entry name" value="Pept_tRNA_hydro_CS"/>
</dbReference>
<evidence type="ECO:0000256" key="4">
    <source>
        <dbReference type="ARBA" id="ARBA00022884"/>
    </source>
</evidence>
<dbReference type="CDD" id="cd00462">
    <property type="entry name" value="PTH"/>
    <property type="match status" value="1"/>
</dbReference>
<comment type="function">
    <text evidence="7">Catalyzes the release of premature peptidyl moieties from peptidyl-tRNA molecules trapped in stalled 50S ribosomal subunits, and thus maintains levels of free tRNAs and 50S ribosomes.</text>
</comment>
<feature type="binding site" evidence="7">
    <location>
        <position position="16"/>
    </location>
    <ligand>
        <name>tRNA</name>
        <dbReference type="ChEBI" id="CHEBI:17843"/>
    </ligand>
</feature>
<feature type="active site" description="Proton acceptor" evidence="7">
    <location>
        <position position="21"/>
    </location>
</feature>
<protein>
    <recommendedName>
        <fullName evidence="6 7">Peptidyl-tRNA hydrolase</fullName>
        <shortName evidence="7">Pth</shortName>
        <ecNumber evidence="1 7">3.1.1.29</ecNumber>
    </recommendedName>
</protein>
<comment type="subcellular location">
    <subcellularLocation>
        <location evidence="7">Cytoplasm</location>
    </subcellularLocation>
</comment>
<dbReference type="Gene3D" id="3.40.50.1470">
    <property type="entry name" value="Peptidyl-tRNA hydrolase"/>
    <property type="match status" value="1"/>
</dbReference>
<evidence type="ECO:0000256" key="5">
    <source>
        <dbReference type="ARBA" id="ARBA00038063"/>
    </source>
</evidence>
<dbReference type="GO" id="GO:0005737">
    <property type="term" value="C:cytoplasm"/>
    <property type="evidence" value="ECO:0007669"/>
    <property type="project" value="UniProtKB-SubCell"/>
</dbReference>
<dbReference type="EC" id="3.1.1.29" evidence="1 7"/>
<feature type="binding site" evidence="7">
    <location>
        <position position="78"/>
    </location>
    <ligand>
        <name>tRNA</name>
        <dbReference type="ChEBI" id="CHEBI:17843"/>
    </ligand>
</feature>
<dbReference type="InterPro" id="IPR001328">
    <property type="entry name" value="Pept_tRNA_hydro"/>
</dbReference>
<accession>A0A1F7VD50</accession>
<evidence type="ECO:0000256" key="8">
    <source>
        <dbReference type="RuleBase" id="RU000673"/>
    </source>
</evidence>
<evidence type="ECO:0000256" key="7">
    <source>
        <dbReference type="HAMAP-Rule" id="MF_00083"/>
    </source>
</evidence>
<dbReference type="GO" id="GO:0072344">
    <property type="term" value="P:rescue of stalled ribosome"/>
    <property type="evidence" value="ECO:0007669"/>
    <property type="project" value="UniProtKB-UniRule"/>
</dbReference>
<feature type="site" description="Stabilizes the basic form of H active site to accept a proton" evidence="7">
    <location>
        <position position="107"/>
    </location>
</feature>
<keyword evidence="4 7" id="KW-0694">RNA-binding</keyword>
<comment type="catalytic activity">
    <reaction evidence="7 8">
        <text>an N-acyl-L-alpha-aminoacyl-tRNA + H2O = an N-acyl-L-amino acid + a tRNA + H(+)</text>
        <dbReference type="Rhea" id="RHEA:54448"/>
        <dbReference type="Rhea" id="RHEA-COMP:10123"/>
        <dbReference type="Rhea" id="RHEA-COMP:13883"/>
        <dbReference type="ChEBI" id="CHEBI:15377"/>
        <dbReference type="ChEBI" id="CHEBI:15378"/>
        <dbReference type="ChEBI" id="CHEBI:59874"/>
        <dbReference type="ChEBI" id="CHEBI:78442"/>
        <dbReference type="ChEBI" id="CHEBI:138191"/>
        <dbReference type="EC" id="3.1.1.29"/>
    </reaction>
</comment>
<feature type="site" description="Discriminates between blocked and unblocked aminoacyl-tRNA" evidence="7">
    <location>
        <position position="11"/>
    </location>
</feature>
<dbReference type="NCBIfam" id="TIGR00447">
    <property type="entry name" value="pth"/>
    <property type="match status" value="1"/>
</dbReference>
<dbReference type="GO" id="GO:0006515">
    <property type="term" value="P:protein quality control for misfolded or incompletely synthesized proteins"/>
    <property type="evidence" value="ECO:0007669"/>
    <property type="project" value="UniProtKB-UniRule"/>
</dbReference>
<reference evidence="10 11" key="1">
    <citation type="journal article" date="2016" name="Nat. Commun.">
        <title>Thousands of microbial genomes shed light on interconnected biogeochemical processes in an aquifer system.</title>
        <authorList>
            <person name="Anantharaman K."/>
            <person name="Brown C.T."/>
            <person name="Hug L.A."/>
            <person name="Sharon I."/>
            <person name="Castelle C.J."/>
            <person name="Probst A.J."/>
            <person name="Thomas B.C."/>
            <person name="Singh A."/>
            <person name="Wilkins M.J."/>
            <person name="Karaoz U."/>
            <person name="Brodie E.L."/>
            <person name="Williams K.H."/>
            <person name="Hubbard S.S."/>
            <person name="Banfield J.F."/>
        </authorList>
    </citation>
    <scope>NUCLEOTIDE SEQUENCE [LARGE SCALE GENOMIC DNA]</scope>
</reference>
<dbReference type="PROSITE" id="PS01195">
    <property type="entry name" value="PEPT_TRNA_HYDROL_1"/>
    <property type="match status" value="1"/>
</dbReference>
<dbReference type="InterPro" id="IPR036416">
    <property type="entry name" value="Pept_tRNA_hydro_sf"/>
</dbReference>
<evidence type="ECO:0000256" key="3">
    <source>
        <dbReference type="ARBA" id="ARBA00022801"/>
    </source>
</evidence>
<evidence type="ECO:0000313" key="11">
    <source>
        <dbReference type="Proteomes" id="UP000178264"/>
    </source>
</evidence>
<comment type="function">
    <text evidence="7">Hydrolyzes ribosome-free peptidyl-tRNAs (with 1 or more amino acids incorporated), which drop off the ribosome during protein synthesis, or as a result of ribosome stalling.</text>
</comment>
<evidence type="ECO:0000256" key="9">
    <source>
        <dbReference type="RuleBase" id="RU004320"/>
    </source>
</evidence>
<keyword evidence="2 7" id="KW-0820">tRNA-binding</keyword>
<sequence>MKTFYIVGLGNPGTKYEKTRHNAGFMVADALSRELHAPEFKLKKNAHALITPPFVPPLSRGGWGGLSMIIAKPQTYMNLSGKSVAALLKRDKLTTEKLNNCLLVVSDDLDLPLGTLRFRERGTAGGHQGLQSVINALGTEEFPRLKIGIRPPSLSRQPGKAEEFVLKKFTKEEFTLLQETVVPKAIKEILSRIH</sequence>
<keyword evidence="3 7" id="KW-0378">Hydrolase</keyword>
<dbReference type="HAMAP" id="MF_00083">
    <property type="entry name" value="Pept_tRNA_hydro_bact"/>
    <property type="match status" value="1"/>
</dbReference>
<keyword evidence="7" id="KW-0963">Cytoplasm</keyword>
<dbReference type="GO" id="GO:0000049">
    <property type="term" value="F:tRNA binding"/>
    <property type="evidence" value="ECO:0007669"/>
    <property type="project" value="UniProtKB-UniRule"/>
</dbReference>
<dbReference type="PANTHER" id="PTHR17224:SF1">
    <property type="entry name" value="PEPTIDYL-TRNA HYDROLASE"/>
    <property type="match status" value="1"/>
</dbReference>
<evidence type="ECO:0000256" key="1">
    <source>
        <dbReference type="ARBA" id="ARBA00013260"/>
    </source>
</evidence>
<dbReference type="PANTHER" id="PTHR17224">
    <property type="entry name" value="PEPTIDYL-TRNA HYDROLASE"/>
    <property type="match status" value="1"/>
</dbReference>
<comment type="similarity">
    <text evidence="5 7 9">Belongs to the PTH family.</text>
</comment>
<comment type="caution">
    <text evidence="7">Lacks conserved residue(s) required for the propagation of feature annotation.</text>
</comment>
<dbReference type="EMBL" id="MGER01000030">
    <property type="protein sequence ID" value="OGL88456.1"/>
    <property type="molecule type" value="Genomic_DNA"/>
</dbReference>
<feature type="binding site" evidence="7">
    <location>
        <position position="76"/>
    </location>
    <ligand>
        <name>tRNA</name>
        <dbReference type="ChEBI" id="CHEBI:17843"/>
    </ligand>
</feature>
<proteinExistence type="inferred from homology"/>
<gene>
    <name evidence="7" type="primary">pth</name>
    <name evidence="10" type="ORF">A3I42_02665</name>
</gene>
<dbReference type="Proteomes" id="UP000178264">
    <property type="component" value="Unassembled WGS sequence"/>
</dbReference>
<dbReference type="SUPFAM" id="SSF53178">
    <property type="entry name" value="Peptidyl-tRNA hydrolase-like"/>
    <property type="match status" value="1"/>
</dbReference>
<dbReference type="Pfam" id="PF01195">
    <property type="entry name" value="Pept_tRNA_hydro"/>
    <property type="match status" value="1"/>
</dbReference>
<dbReference type="AlphaFoldDB" id="A0A1F7VD50"/>
<evidence type="ECO:0000256" key="6">
    <source>
        <dbReference type="ARBA" id="ARBA00050038"/>
    </source>
</evidence>
<name>A0A1F7VD50_9BACT</name>
<dbReference type="GO" id="GO:0004045">
    <property type="term" value="F:peptidyl-tRNA hydrolase activity"/>
    <property type="evidence" value="ECO:0007669"/>
    <property type="project" value="UniProtKB-UniRule"/>
</dbReference>
<comment type="subunit">
    <text evidence="7">Monomer.</text>
</comment>